<evidence type="ECO:0000313" key="7">
    <source>
        <dbReference type="EMBL" id="KGL67377.1"/>
    </source>
</evidence>
<proteinExistence type="predicted"/>
<evidence type="ECO:0000256" key="3">
    <source>
        <dbReference type="ARBA" id="ARBA00022729"/>
    </source>
</evidence>
<evidence type="ECO:0000256" key="1">
    <source>
        <dbReference type="ARBA" id="ARBA00022512"/>
    </source>
</evidence>
<keyword evidence="4" id="KW-0572">Peptidoglycan-anchor</keyword>
<feature type="compositionally biased region" description="Polar residues" evidence="5">
    <location>
        <begin position="183"/>
        <end position="193"/>
    </location>
</feature>
<dbReference type="Proteomes" id="UP000030001">
    <property type="component" value="Unassembled WGS sequence"/>
</dbReference>
<dbReference type="InterPro" id="IPR019931">
    <property type="entry name" value="LPXTG_anchor"/>
</dbReference>
<reference evidence="7 8" key="1">
    <citation type="submission" date="2014-09" db="EMBL/GenBank/DDBJ databases">
        <title>Lactobacillus mucosae CRL573 Genome Sequencing.</title>
        <authorList>
            <person name="Bleckwedel J."/>
            <person name="Teran L.C."/>
            <person name="Bonacina J."/>
            <person name="Saavedra L."/>
            <person name="Mozzi F.B."/>
            <person name="Raya R.R."/>
        </authorList>
    </citation>
    <scope>NUCLEOTIDE SEQUENCE [LARGE SCALE GENOMIC DNA]</scope>
    <source>
        <strain evidence="7 8">CRL573</strain>
    </source>
</reference>
<name>A0A099YDA5_LIMMU</name>
<keyword evidence="2" id="KW-0964">Secreted</keyword>
<sequence>MATKRLHFIYKKVGKLVPVNKNNQPIPGADTPTYTTDPKNPTKVLNPTVPSIDDWQPKDKRPGDSVVPTNPGKDTPVVYVKKRQKPVMPFIPEQPKNPVVPNDSEQPRTPNQPDNSKQPTIPTTPDQPNDSIVPNDSKHLATSTPRKQSISPVPGNSTQRATVSNSVTAERSAAADSEKETALPQTGNDNNQAKAAMGLGLTSLSTIMAMFGLKKRRHN</sequence>
<keyword evidence="3" id="KW-0732">Signal</keyword>
<accession>A0A099YDA5</accession>
<evidence type="ECO:0000256" key="2">
    <source>
        <dbReference type="ARBA" id="ARBA00022525"/>
    </source>
</evidence>
<comment type="caution">
    <text evidence="7">The sequence shown here is derived from an EMBL/GenBank/DDBJ whole genome shotgun (WGS) entry which is preliminary data.</text>
</comment>
<gene>
    <name evidence="7" type="ORF">LX03_01695</name>
</gene>
<evidence type="ECO:0000256" key="4">
    <source>
        <dbReference type="ARBA" id="ARBA00023088"/>
    </source>
</evidence>
<evidence type="ECO:0000256" key="5">
    <source>
        <dbReference type="SAM" id="MobiDB-lite"/>
    </source>
</evidence>
<evidence type="ECO:0000259" key="6">
    <source>
        <dbReference type="PROSITE" id="PS50847"/>
    </source>
</evidence>
<organism evidence="7 8">
    <name type="scientific">Limosilactobacillus mucosae</name>
    <name type="common">Lactobacillus mucosae</name>
    <dbReference type="NCBI Taxonomy" id="97478"/>
    <lineage>
        <taxon>Bacteria</taxon>
        <taxon>Bacillati</taxon>
        <taxon>Bacillota</taxon>
        <taxon>Bacilli</taxon>
        <taxon>Lactobacillales</taxon>
        <taxon>Lactobacillaceae</taxon>
        <taxon>Limosilactobacillus</taxon>
    </lineage>
</organism>
<feature type="compositionally biased region" description="Polar residues" evidence="5">
    <location>
        <begin position="32"/>
        <end position="49"/>
    </location>
</feature>
<dbReference type="AlphaFoldDB" id="A0A099YDA5"/>
<feature type="region of interest" description="Disordered" evidence="5">
    <location>
        <begin position="19"/>
        <end position="193"/>
    </location>
</feature>
<evidence type="ECO:0000313" key="8">
    <source>
        <dbReference type="Proteomes" id="UP000030001"/>
    </source>
</evidence>
<dbReference type="EMBL" id="JROC01000023">
    <property type="protein sequence ID" value="KGL67377.1"/>
    <property type="molecule type" value="Genomic_DNA"/>
</dbReference>
<keyword evidence="1" id="KW-0134">Cell wall</keyword>
<dbReference type="PROSITE" id="PS50847">
    <property type="entry name" value="GRAM_POS_ANCHORING"/>
    <property type="match status" value="1"/>
</dbReference>
<feature type="domain" description="Gram-positive cocci surface proteins LPxTG" evidence="6">
    <location>
        <begin position="183"/>
        <end position="219"/>
    </location>
</feature>
<feature type="compositionally biased region" description="Polar residues" evidence="5">
    <location>
        <begin position="103"/>
        <end position="169"/>
    </location>
</feature>
<protein>
    <recommendedName>
        <fullName evidence="6">Gram-positive cocci surface proteins LPxTG domain-containing protein</fullName>
    </recommendedName>
</protein>
<dbReference type="NCBIfam" id="TIGR01167">
    <property type="entry name" value="LPXTG_anchor"/>
    <property type="match status" value="1"/>
</dbReference>